<evidence type="ECO:0000256" key="2">
    <source>
        <dbReference type="ARBA" id="ARBA00023054"/>
    </source>
</evidence>
<feature type="region of interest" description="Disordered" evidence="3">
    <location>
        <begin position="73"/>
        <end position="120"/>
    </location>
</feature>
<feature type="compositionally biased region" description="Basic and acidic residues" evidence="3">
    <location>
        <begin position="90"/>
        <end position="114"/>
    </location>
</feature>
<accession>A0ABR4A9Y7</accession>
<dbReference type="Proteomes" id="UP001590950">
    <property type="component" value="Unassembled WGS sequence"/>
</dbReference>
<feature type="compositionally biased region" description="Low complexity" evidence="3">
    <location>
        <begin position="268"/>
        <end position="280"/>
    </location>
</feature>
<proteinExistence type="inferred from homology"/>
<sequence length="319" mass="36043">MSSLVIKVGSLLVKTLSKPIANRIKAQAREHERFRRVCVNVAQGIHRWDMRFRLGLLQDTAAIERQIARDAAEHNAKRHKLEIPTVKTEAQMKADEAAEAKRKDGGEKPKESSSSKKPRIRPLSEAKAIDLGANFVSESFLFVVGVGLIVFENWRRGRQETSRREDVADRLSELENSEEKARKYYAEALVKLEDEVIKLRAKTGTAPGDNHRILPKPVWDLADREDAGYEKQGQRWLSWFPAFRRKALPEDETKPAPTLATNSDPTVSQDSSPSRSRWSSVIQMPRRHARDISPNAAEDPAEVSLDRAKEKPNVSKPSN</sequence>
<dbReference type="PANTHER" id="PTHR12499">
    <property type="entry name" value="OPTIC ATROPHY 3 PROTEIN OPA3"/>
    <property type="match status" value="1"/>
</dbReference>
<dbReference type="InterPro" id="IPR010754">
    <property type="entry name" value="OPA3-like"/>
</dbReference>
<evidence type="ECO:0000313" key="5">
    <source>
        <dbReference type="Proteomes" id="UP001590950"/>
    </source>
</evidence>
<organism evidence="4 5">
    <name type="scientific">Stereocaulon virgatum</name>
    <dbReference type="NCBI Taxonomy" id="373712"/>
    <lineage>
        <taxon>Eukaryota</taxon>
        <taxon>Fungi</taxon>
        <taxon>Dikarya</taxon>
        <taxon>Ascomycota</taxon>
        <taxon>Pezizomycotina</taxon>
        <taxon>Lecanoromycetes</taxon>
        <taxon>OSLEUM clade</taxon>
        <taxon>Lecanoromycetidae</taxon>
        <taxon>Lecanorales</taxon>
        <taxon>Lecanorineae</taxon>
        <taxon>Stereocaulaceae</taxon>
        <taxon>Stereocaulon</taxon>
    </lineage>
</organism>
<gene>
    <name evidence="4" type="ORF">N7G274_005936</name>
</gene>
<comment type="similarity">
    <text evidence="1">Belongs to the OPA3 family.</text>
</comment>
<dbReference type="EMBL" id="JBEFKJ010000017">
    <property type="protein sequence ID" value="KAL2041554.1"/>
    <property type="molecule type" value="Genomic_DNA"/>
</dbReference>
<evidence type="ECO:0008006" key="6">
    <source>
        <dbReference type="Google" id="ProtNLM"/>
    </source>
</evidence>
<evidence type="ECO:0000256" key="1">
    <source>
        <dbReference type="ARBA" id="ARBA00007584"/>
    </source>
</evidence>
<reference evidence="4 5" key="1">
    <citation type="submission" date="2024-09" db="EMBL/GenBank/DDBJ databases">
        <title>Rethinking Asexuality: The Enigmatic Case of Functional Sexual Genes in Lepraria (Stereocaulaceae).</title>
        <authorList>
            <person name="Doellman M."/>
            <person name="Sun Y."/>
            <person name="Barcenas-Pena A."/>
            <person name="Lumbsch H.T."/>
            <person name="Grewe F."/>
        </authorList>
    </citation>
    <scope>NUCLEOTIDE SEQUENCE [LARGE SCALE GENOMIC DNA]</scope>
    <source>
        <strain evidence="4 5">Mercado 3170</strain>
    </source>
</reference>
<feature type="compositionally biased region" description="Basic and acidic residues" evidence="3">
    <location>
        <begin position="304"/>
        <end position="313"/>
    </location>
</feature>
<evidence type="ECO:0000313" key="4">
    <source>
        <dbReference type="EMBL" id="KAL2041554.1"/>
    </source>
</evidence>
<comment type="caution">
    <text evidence="4">The sequence shown here is derived from an EMBL/GenBank/DDBJ whole genome shotgun (WGS) entry which is preliminary data.</text>
</comment>
<feature type="region of interest" description="Disordered" evidence="3">
    <location>
        <begin position="248"/>
        <end position="319"/>
    </location>
</feature>
<name>A0ABR4A9Y7_9LECA</name>
<keyword evidence="2" id="KW-0175">Coiled coil</keyword>
<dbReference type="Pfam" id="PF07047">
    <property type="entry name" value="OPA3"/>
    <property type="match status" value="1"/>
</dbReference>
<keyword evidence="5" id="KW-1185">Reference proteome</keyword>
<evidence type="ECO:0000256" key="3">
    <source>
        <dbReference type="SAM" id="MobiDB-lite"/>
    </source>
</evidence>
<dbReference type="PANTHER" id="PTHR12499:SF0">
    <property type="entry name" value="OPTIC ATROPHY 3 PROTEIN"/>
    <property type="match status" value="1"/>
</dbReference>
<protein>
    <recommendedName>
        <fullName evidence="6">OPA3-domain-containing protein</fullName>
    </recommendedName>
</protein>